<proteinExistence type="predicted"/>
<evidence type="ECO:0000313" key="3">
    <source>
        <dbReference type="Proteomes" id="UP001589575"/>
    </source>
</evidence>
<organism evidence="2 3">
    <name type="scientific">Citricoccus parietis</name>
    <dbReference type="NCBI Taxonomy" id="592307"/>
    <lineage>
        <taxon>Bacteria</taxon>
        <taxon>Bacillati</taxon>
        <taxon>Actinomycetota</taxon>
        <taxon>Actinomycetes</taxon>
        <taxon>Micrococcales</taxon>
        <taxon>Micrococcaceae</taxon>
        <taxon>Citricoccus</taxon>
    </lineage>
</organism>
<dbReference type="Proteomes" id="UP001589575">
    <property type="component" value="Unassembled WGS sequence"/>
</dbReference>
<accession>A0ABV5G9K7</accession>
<comment type="caution">
    <text evidence="2">The sequence shown here is derived from an EMBL/GenBank/DDBJ whole genome shotgun (WGS) entry which is preliminary data.</text>
</comment>
<protein>
    <submittedName>
        <fullName evidence="2">Uncharacterized protein</fullName>
    </submittedName>
</protein>
<feature type="compositionally biased region" description="Basic residues" evidence="1">
    <location>
        <begin position="17"/>
        <end position="51"/>
    </location>
</feature>
<dbReference type="EMBL" id="JBHMFI010000023">
    <property type="protein sequence ID" value="MFB9075640.1"/>
    <property type="molecule type" value="Genomic_DNA"/>
</dbReference>
<name>A0ABV5G9K7_9MICC</name>
<evidence type="ECO:0000256" key="1">
    <source>
        <dbReference type="SAM" id="MobiDB-lite"/>
    </source>
</evidence>
<evidence type="ECO:0000313" key="2">
    <source>
        <dbReference type="EMBL" id="MFB9075640.1"/>
    </source>
</evidence>
<sequence length="87" mass="9902">MKGPGWGRRSPGPRPAHGPHGRARARVVARRRGAHRKVTGRGSRRRRRRARGPWSYARLTGRQAPHRWRVWRRSPGTGSGTSRHGCE</sequence>
<reference evidence="2 3" key="1">
    <citation type="submission" date="2024-09" db="EMBL/GenBank/DDBJ databases">
        <authorList>
            <person name="Sun Q."/>
            <person name="Mori K."/>
        </authorList>
    </citation>
    <scope>NUCLEOTIDE SEQUENCE [LARGE SCALE GENOMIC DNA]</scope>
    <source>
        <strain evidence="2 3">CCM 7609</strain>
    </source>
</reference>
<feature type="region of interest" description="Disordered" evidence="1">
    <location>
        <begin position="1"/>
        <end position="87"/>
    </location>
</feature>
<gene>
    <name evidence="2" type="ORF">ACFFX0_32540</name>
</gene>
<keyword evidence="3" id="KW-1185">Reference proteome</keyword>